<feature type="domain" description="HTH cro/C1-type" evidence="1">
    <location>
        <begin position="7"/>
        <end position="59"/>
    </location>
</feature>
<dbReference type="AlphaFoldDB" id="A0A833CGL1"/>
<dbReference type="GO" id="GO:0003677">
    <property type="term" value="F:DNA binding"/>
    <property type="evidence" value="ECO:0007669"/>
    <property type="project" value="InterPro"/>
</dbReference>
<accession>A0A833CGL1</accession>
<protein>
    <submittedName>
        <fullName evidence="2">Helix-turn-helix transcriptional regulator</fullName>
    </submittedName>
    <submittedName>
        <fullName evidence="3">XRE family transcriptional regulator</fullName>
    </submittedName>
</protein>
<sequence length="67" mass="7833">MSLYTAIKEVAHKNGKSIYQIERDLNLSNGLISKWNKNMPRADYLQDVADYLGTTTQYLFYLSRKDK</sequence>
<dbReference type="RefSeq" id="WP_003646713.1">
    <property type="nucleotide sequence ID" value="NZ_CABOGQ010000009.1"/>
</dbReference>
<evidence type="ECO:0000313" key="2">
    <source>
        <dbReference type="EMBL" id="KAB1951759.1"/>
    </source>
</evidence>
<proteinExistence type="predicted"/>
<dbReference type="Gene3D" id="1.10.260.40">
    <property type="entry name" value="lambda repressor-like DNA-binding domains"/>
    <property type="match status" value="1"/>
</dbReference>
<name>A0A833CGL1_LACGS</name>
<dbReference type="CDD" id="cd00093">
    <property type="entry name" value="HTH_XRE"/>
    <property type="match status" value="1"/>
</dbReference>
<dbReference type="EMBL" id="WBOA01000001">
    <property type="protein sequence ID" value="KAB1951759.1"/>
    <property type="molecule type" value="Genomic_DNA"/>
</dbReference>
<dbReference type="InterPro" id="IPR010982">
    <property type="entry name" value="Lambda_DNA-bd_dom_sf"/>
</dbReference>
<dbReference type="Proteomes" id="UP000460112">
    <property type="component" value="Unassembled WGS sequence"/>
</dbReference>
<gene>
    <name evidence="3" type="ORF">CYJ86_01235</name>
    <name evidence="2" type="ORF">F8244_04450</name>
</gene>
<dbReference type="EMBL" id="PKKC01000001">
    <property type="protein sequence ID" value="PKZ91130.1"/>
    <property type="molecule type" value="Genomic_DNA"/>
</dbReference>
<reference evidence="3 4" key="1">
    <citation type="submission" date="2017-12" db="EMBL/GenBank/DDBJ databases">
        <title>Phylogenetic diversity of female urinary microbiome.</title>
        <authorList>
            <person name="Thomas-White K."/>
            <person name="Wolfe A.J."/>
        </authorList>
    </citation>
    <scope>NUCLEOTIDE SEQUENCE [LARGE SCALE GENOMIC DNA]</scope>
    <source>
        <strain evidence="3 4">UMB0099</strain>
    </source>
</reference>
<evidence type="ECO:0000313" key="4">
    <source>
        <dbReference type="Proteomes" id="UP000234740"/>
    </source>
</evidence>
<dbReference type="InterPro" id="IPR001387">
    <property type="entry name" value="Cro/C1-type_HTH"/>
</dbReference>
<dbReference type="Proteomes" id="UP000234740">
    <property type="component" value="Unassembled WGS sequence"/>
</dbReference>
<evidence type="ECO:0000259" key="1">
    <source>
        <dbReference type="PROSITE" id="PS50943"/>
    </source>
</evidence>
<dbReference type="SUPFAM" id="SSF47413">
    <property type="entry name" value="lambda repressor-like DNA-binding domains"/>
    <property type="match status" value="1"/>
</dbReference>
<dbReference type="SMART" id="SM00530">
    <property type="entry name" value="HTH_XRE"/>
    <property type="match status" value="1"/>
</dbReference>
<organism evidence="2 5">
    <name type="scientific">Lactobacillus gasseri</name>
    <dbReference type="NCBI Taxonomy" id="1596"/>
    <lineage>
        <taxon>Bacteria</taxon>
        <taxon>Bacillati</taxon>
        <taxon>Bacillota</taxon>
        <taxon>Bacilli</taxon>
        <taxon>Lactobacillales</taxon>
        <taxon>Lactobacillaceae</taxon>
        <taxon>Lactobacillus</taxon>
    </lineage>
</organism>
<reference evidence="2 5" key="2">
    <citation type="submission" date="2019-09" db="EMBL/GenBank/DDBJ databases">
        <title>Investigation of probiotic properties of different lactic acid bacteria.</title>
        <authorList>
            <person name="Jaomanjaka F."/>
            <person name="Blanc P."/>
        </authorList>
    </citation>
    <scope>NUCLEOTIDE SEQUENCE [LARGE SCALE GENOMIC DNA]</scope>
    <source>
        <strain evidence="2 5">BIO6369</strain>
    </source>
</reference>
<evidence type="ECO:0000313" key="3">
    <source>
        <dbReference type="EMBL" id="PKZ91130.1"/>
    </source>
</evidence>
<comment type="caution">
    <text evidence="2">The sequence shown here is derived from an EMBL/GenBank/DDBJ whole genome shotgun (WGS) entry which is preliminary data.</text>
</comment>
<evidence type="ECO:0000313" key="5">
    <source>
        <dbReference type="Proteomes" id="UP000460112"/>
    </source>
</evidence>
<dbReference type="PROSITE" id="PS50943">
    <property type="entry name" value="HTH_CROC1"/>
    <property type="match status" value="1"/>
</dbReference>